<dbReference type="EMBL" id="DSPX01000017">
    <property type="protein sequence ID" value="HGF99442.1"/>
    <property type="molecule type" value="Genomic_DNA"/>
</dbReference>
<accession>A0A7C3ZHQ4</accession>
<organism evidence="1">
    <name type="scientific">Planktothricoides sp. SpSt-374</name>
    <dbReference type="NCBI Taxonomy" id="2282167"/>
    <lineage>
        <taxon>Bacteria</taxon>
        <taxon>Bacillati</taxon>
        <taxon>Cyanobacteriota</taxon>
        <taxon>Cyanophyceae</taxon>
        <taxon>Oscillatoriophycideae</taxon>
        <taxon>Oscillatoriales</taxon>
        <taxon>Oscillatoriaceae</taxon>
        <taxon>Planktothricoides</taxon>
    </lineage>
</organism>
<sequence>MNTQTCSPARCASCHYYEIEGRRGGSCHLLGVPVRGSWNACSMSYRTFTQPPEPPHYQPTLSPVGAGV</sequence>
<protein>
    <submittedName>
        <fullName evidence="1">Uncharacterized protein</fullName>
    </submittedName>
</protein>
<gene>
    <name evidence="1" type="ORF">ENR15_01910</name>
</gene>
<comment type="caution">
    <text evidence="1">The sequence shown here is derived from an EMBL/GenBank/DDBJ whole genome shotgun (WGS) entry which is preliminary data.</text>
</comment>
<name>A0A7C3ZHQ4_9CYAN</name>
<evidence type="ECO:0000313" key="1">
    <source>
        <dbReference type="EMBL" id="HGF99442.1"/>
    </source>
</evidence>
<dbReference type="AlphaFoldDB" id="A0A7C3ZHQ4"/>
<reference evidence="1" key="1">
    <citation type="journal article" date="2020" name="mSystems">
        <title>Genome- and Community-Level Interaction Insights into Carbon Utilization and Element Cycling Functions of Hydrothermarchaeota in Hydrothermal Sediment.</title>
        <authorList>
            <person name="Zhou Z."/>
            <person name="Liu Y."/>
            <person name="Xu W."/>
            <person name="Pan J."/>
            <person name="Luo Z.H."/>
            <person name="Li M."/>
        </authorList>
    </citation>
    <scope>NUCLEOTIDE SEQUENCE [LARGE SCALE GENOMIC DNA]</scope>
    <source>
        <strain evidence="1">SpSt-374</strain>
    </source>
</reference>
<proteinExistence type="predicted"/>